<dbReference type="PANTHER" id="PTHR43245:SF58">
    <property type="entry name" value="BLL5923 PROTEIN"/>
    <property type="match status" value="1"/>
</dbReference>
<dbReference type="EMBL" id="BTPE01000008">
    <property type="protein sequence ID" value="GMQ34290.1"/>
    <property type="molecule type" value="Genomic_DNA"/>
</dbReference>
<keyword evidence="3" id="KW-1185">Reference proteome</keyword>
<sequence>MKILLTGASGFLGKSMLSSWSSQHEVITLGRDESNLIQIDLSREKPSLPTLDMVVHAAGKAHIVPKTDQEKQEFYEVNLQGTRHLLEAITELPRLFVFISTVAVYGLEEGNLISEEAPLNGTSPYAESKIQAEQYLIRWGQKMGVPVVILRLPLIVGPNPPGNLGAMIHAVRKGFYFRLGSGEARKSMVLAKDVADFIPSLLGHEGIFNLCDGAHPSLAELDQKIADHYGKKVRSISEKPLSYLAKIGDFLPFFPLNSYRLGKLANTLTFDDQKARKELGWNPRYTLDNLFE</sequence>
<evidence type="ECO:0000313" key="2">
    <source>
        <dbReference type="EMBL" id="GMQ34290.1"/>
    </source>
</evidence>
<gene>
    <name evidence="2" type="ORF">Ataiwa_25620</name>
</gene>
<reference evidence="2 3" key="1">
    <citation type="submission" date="2023-08" db="EMBL/GenBank/DDBJ databases">
        <title>Draft genome sequence of Algoriphagus taiwanensis.</title>
        <authorList>
            <person name="Takatani N."/>
            <person name="Hosokawa M."/>
            <person name="Sawabe T."/>
        </authorList>
    </citation>
    <scope>NUCLEOTIDE SEQUENCE [LARGE SCALE GENOMIC DNA]</scope>
    <source>
        <strain evidence="2 3">JCM 19755</strain>
    </source>
</reference>
<evidence type="ECO:0000313" key="3">
    <source>
        <dbReference type="Proteomes" id="UP001307705"/>
    </source>
</evidence>
<dbReference type="InterPro" id="IPR001509">
    <property type="entry name" value="Epimerase_deHydtase"/>
</dbReference>
<name>A0ABQ6Q3T8_9BACT</name>
<evidence type="ECO:0000259" key="1">
    <source>
        <dbReference type="Pfam" id="PF01370"/>
    </source>
</evidence>
<dbReference type="SUPFAM" id="SSF51735">
    <property type="entry name" value="NAD(P)-binding Rossmann-fold domains"/>
    <property type="match status" value="1"/>
</dbReference>
<dbReference type="InterPro" id="IPR036291">
    <property type="entry name" value="NAD(P)-bd_dom_sf"/>
</dbReference>
<dbReference type="RefSeq" id="WP_338229114.1">
    <property type="nucleotide sequence ID" value="NZ_BTPE01000008.1"/>
</dbReference>
<organism evidence="2 3">
    <name type="scientific">Algoriphagus taiwanensis</name>
    <dbReference type="NCBI Taxonomy" id="1445656"/>
    <lineage>
        <taxon>Bacteria</taxon>
        <taxon>Pseudomonadati</taxon>
        <taxon>Bacteroidota</taxon>
        <taxon>Cytophagia</taxon>
        <taxon>Cytophagales</taxon>
        <taxon>Cyclobacteriaceae</taxon>
        <taxon>Algoriphagus</taxon>
    </lineage>
</organism>
<dbReference type="Proteomes" id="UP001307705">
    <property type="component" value="Unassembled WGS sequence"/>
</dbReference>
<dbReference type="InterPro" id="IPR050177">
    <property type="entry name" value="Lipid_A_modif_metabolic_enz"/>
</dbReference>
<comment type="caution">
    <text evidence="2">The sequence shown here is derived from an EMBL/GenBank/DDBJ whole genome shotgun (WGS) entry which is preliminary data.</text>
</comment>
<proteinExistence type="predicted"/>
<protein>
    <submittedName>
        <fullName evidence="2">NAD-dependent epimerase/dehydratase family protein</fullName>
    </submittedName>
</protein>
<accession>A0ABQ6Q3T8</accession>
<dbReference type="Gene3D" id="3.40.50.720">
    <property type="entry name" value="NAD(P)-binding Rossmann-like Domain"/>
    <property type="match status" value="1"/>
</dbReference>
<dbReference type="PANTHER" id="PTHR43245">
    <property type="entry name" value="BIFUNCTIONAL POLYMYXIN RESISTANCE PROTEIN ARNA"/>
    <property type="match status" value="1"/>
</dbReference>
<feature type="domain" description="NAD-dependent epimerase/dehydratase" evidence="1">
    <location>
        <begin position="3"/>
        <end position="209"/>
    </location>
</feature>
<dbReference type="Pfam" id="PF01370">
    <property type="entry name" value="Epimerase"/>
    <property type="match status" value="1"/>
</dbReference>